<dbReference type="Pfam" id="PF09603">
    <property type="entry name" value="Fib_succ_major"/>
    <property type="match status" value="1"/>
</dbReference>
<dbReference type="NCBIfam" id="TIGR02145">
    <property type="entry name" value="Fib_succ_major"/>
    <property type="match status" value="1"/>
</dbReference>
<organism evidence="2 3">
    <name type="scientific">Sphingobacterium athyrii</name>
    <dbReference type="NCBI Taxonomy" id="2152717"/>
    <lineage>
        <taxon>Bacteria</taxon>
        <taxon>Pseudomonadati</taxon>
        <taxon>Bacteroidota</taxon>
        <taxon>Sphingobacteriia</taxon>
        <taxon>Sphingobacteriales</taxon>
        <taxon>Sphingobacteriaceae</taxon>
        <taxon>Sphingobacterium</taxon>
    </lineage>
</organism>
<accession>A0A363NTT8</accession>
<reference evidence="2 3" key="1">
    <citation type="submission" date="2018-04" db="EMBL/GenBank/DDBJ databases">
        <title>Sphingobacterium sp. M46 Genome.</title>
        <authorList>
            <person name="Cheng J."/>
            <person name="Li Y."/>
        </authorList>
    </citation>
    <scope>NUCLEOTIDE SEQUENCE [LARGE SCALE GENOMIC DNA]</scope>
    <source>
        <strain evidence="2 3">M46</strain>
    </source>
</reference>
<gene>
    <name evidence="2" type="ORF">DCO56_12210</name>
</gene>
<feature type="domain" description="Fibrobacter succinogenes major paralogous" evidence="1">
    <location>
        <begin position="186"/>
        <end position="379"/>
    </location>
</feature>
<evidence type="ECO:0000313" key="2">
    <source>
        <dbReference type="EMBL" id="PUV24128.1"/>
    </source>
</evidence>
<dbReference type="Proteomes" id="UP000250831">
    <property type="component" value="Unassembled WGS sequence"/>
</dbReference>
<dbReference type="InterPro" id="IPR011871">
    <property type="entry name" value="Fib_succ_major"/>
</dbReference>
<evidence type="ECO:0000313" key="3">
    <source>
        <dbReference type="Proteomes" id="UP000250831"/>
    </source>
</evidence>
<evidence type="ECO:0000259" key="1">
    <source>
        <dbReference type="Pfam" id="PF09603"/>
    </source>
</evidence>
<name>A0A363NTT8_9SPHI</name>
<dbReference type="AlphaFoldDB" id="A0A363NTT8"/>
<dbReference type="OrthoDB" id="9805760at2"/>
<protein>
    <recommendedName>
        <fullName evidence="1">Fibrobacter succinogenes major paralogous domain-containing protein</fullName>
    </recommendedName>
</protein>
<comment type="caution">
    <text evidence="2">The sequence shown here is derived from an EMBL/GenBank/DDBJ whole genome shotgun (WGS) entry which is preliminary data.</text>
</comment>
<dbReference type="EMBL" id="QCXX01000003">
    <property type="protein sequence ID" value="PUV24128.1"/>
    <property type="molecule type" value="Genomic_DNA"/>
</dbReference>
<proteinExistence type="predicted"/>
<sequence>MLTRTLNRTQDINHSNIVKLKRMKTQYIYFFILLLFMSCTEKIEYVNPTWVQQLLPVNSTQIKIDYFDNETVQEFSWVQREGATYTLILGIDENFGNPIRYEVGAKASYKIPNQEFLDDLKKLNPAFKNSGRFFWKLEQRNQGKVESVWRYFDALVSVSSFVDPRDQEHYKALQFVLPGGKLVTMMSENLRATVYSDGTKLPLPRKLAPDDSPAAVRNIAGGFYSWGTVVRDEAIAREKTLAGENIQGICPDGWHVPAFAEWKEVINYLGPNSGNKVKNPQFWIQNGSITDEVKFNIVPSGFYWNEGLSFLTDPGTMCGFWTSSPALKGYQYSWETLSADRTGEASAVIIYNDPGNPDINTQSRSSAGGGNFHYNVRCIMN</sequence>
<keyword evidence="3" id="KW-1185">Reference proteome</keyword>